<accession>A0ABD0NXY9</accession>
<comment type="caution">
    <text evidence="2">The sequence shown here is derived from an EMBL/GenBank/DDBJ whole genome shotgun (WGS) entry which is preliminary data.</text>
</comment>
<keyword evidence="3" id="KW-1185">Reference proteome</keyword>
<dbReference type="InterPro" id="IPR010998">
    <property type="entry name" value="Integrase_recombinase_N"/>
</dbReference>
<reference evidence="2 3" key="1">
    <citation type="submission" date="2024-05" db="EMBL/GenBank/DDBJ databases">
        <title>Genome sequencing and assembly of Indian major carp, Cirrhinus mrigala (Hamilton, 1822).</title>
        <authorList>
            <person name="Mohindra V."/>
            <person name="Chowdhury L.M."/>
            <person name="Lal K."/>
            <person name="Jena J.K."/>
        </authorList>
    </citation>
    <scope>NUCLEOTIDE SEQUENCE [LARGE SCALE GENOMIC DNA]</scope>
    <source>
        <strain evidence="2">CM1030</strain>
        <tissue evidence="2">Blood</tissue>
    </source>
</reference>
<dbReference type="PANTHER" id="PTHR35617:SF3">
    <property type="entry name" value="CORE-BINDING (CB) DOMAIN-CONTAINING PROTEIN"/>
    <property type="match status" value="1"/>
</dbReference>
<dbReference type="AlphaFoldDB" id="A0ABD0NXY9"/>
<dbReference type="Proteomes" id="UP001529510">
    <property type="component" value="Unassembled WGS sequence"/>
</dbReference>
<gene>
    <name evidence="2" type="ORF">M9458_037675</name>
</gene>
<sequence length="242" mass="26812">APYWPAQTWFSDLISLLNGSPWEIPVRRHYPPPSPGVVEVVGVASEGAHLIASSLLTEVVETILQSRAPSTTKLKWRLFTSWCGHCQQDPVNCPVGTVLEFLQDRFSAGLAHSILKVYVAAISAYHALWGRNPLAEAFGQMDLKLLRHGHIVPHSVSPQLESLKGNVPGYVCNHGSLRERDTRLGPYFRHPCSACFSIQKLPAARTARAFKLPGLYVTPPVMSHFSIGLYAHVFRRVVMLEA</sequence>
<dbReference type="EMBL" id="JAMKFB020000019">
    <property type="protein sequence ID" value="KAL0165831.1"/>
    <property type="molecule type" value="Genomic_DNA"/>
</dbReference>
<organism evidence="2 3">
    <name type="scientific">Cirrhinus mrigala</name>
    <name type="common">Mrigala</name>
    <dbReference type="NCBI Taxonomy" id="683832"/>
    <lineage>
        <taxon>Eukaryota</taxon>
        <taxon>Metazoa</taxon>
        <taxon>Chordata</taxon>
        <taxon>Craniata</taxon>
        <taxon>Vertebrata</taxon>
        <taxon>Euteleostomi</taxon>
        <taxon>Actinopterygii</taxon>
        <taxon>Neopterygii</taxon>
        <taxon>Teleostei</taxon>
        <taxon>Ostariophysi</taxon>
        <taxon>Cypriniformes</taxon>
        <taxon>Cyprinidae</taxon>
        <taxon>Labeoninae</taxon>
        <taxon>Labeonini</taxon>
        <taxon>Cirrhinus</taxon>
    </lineage>
</organism>
<evidence type="ECO:0000313" key="3">
    <source>
        <dbReference type="Proteomes" id="UP001529510"/>
    </source>
</evidence>
<evidence type="ECO:0000313" key="2">
    <source>
        <dbReference type="EMBL" id="KAL0165831.1"/>
    </source>
</evidence>
<dbReference type="SUPFAM" id="SSF47823">
    <property type="entry name" value="lambda integrase-like, N-terminal domain"/>
    <property type="match status" value="1"/>
</dbReference>
<name>A0ABD0NXY9_CIRMR</name>
<dbReference type="PANTHER" id="PTHR35617">
    <property type="entry name" value="PHAGE_INTEGRASE DOMAIN-CONTAINING PROTEIN"/>
    <property type="match status" value="1"/>
</dbReference>
<feature type="non-terminal residue" evidence="2">
    <location>
        <position position="1"/>
    </location>
</feature>
<feature type="non-terminal residue" evidence="2">
    <location>
        <position position="242"/>
    </location>
</feature>
<proteinExistence type="predicted"/>
<evidence type="ECO:0000256" key="1">
    <source>
        <dbReference type="ARBA" id="ARBA00023125"/>
    </source>
</evidence>
<dbReference type="GO" id="GO:0003677">
    <property type="term" value="F:DNA binding"/>
    <property type="evidence" value="ECO:0007669"/>
    <property type="project" value="UniProtKB-KW"/>
</dbReference>
<keyword evidence="1" id="KW-0238">DNA-binding</keyword>
<protein>
    <submittedName>
        <fullName evidence="2">Uncharacterized protein</fullName>
    </submittedName>
</protein>
<dbReference type="Gene3D" id="1.10.150.130">
    <property type="match status" value="1"/>
</dbReference>